<proteinExistence type="predicted"/>
<reference evidence="1 2" key="1">
    <citation type="journal article" date="2019" name="Nat. Ecol. Evol.">
        <title>Megaphylogeny resolves global patterns of mushroom evolution.</title>
        <authorList>
            <person name="Varga T."/>
            <person name="Krizsan K."/>
            <person name="Foldi C."/>
            <person name="Dima B."/>
            <person name="Sanchez-Garcia M."/>
            <person name="Sanchez-Ramirez S."/>
            <person name="Szollosi G.J."/>
            <person name="Szarkandi J.G."/>
            <person name="Papp V."/>
            <person name="Albert L."/>
            <person name="Andreopoulos W."/>
            <person name="Angelini C."/>
            <person name="Antonin V."/>
            <person name="Barry K.W."/>
            <person name="Bougher N.L."/>
            <person name="Buchanan P."/>
            <person name="Buyck B."/>
            <person name="Bense V."/>
            <person name="Catcheside P."/>
            <person name="Chovatia M."/>
            <person name="Cooper J."/>
            <person name="Damon W."/>
            <person name="Desjardin D."/>
            <person name="Finy P."/>
            <person name="Geml J."/>
            <person name="Haridas S."/>
            <person name="Hughes K."/>
            <person name="Justo A."/>
            <person name="Karasinski D."/>
            <person name="Kautmanova I."/>
            <person name="Kiss B."/>
            <person name="Kocsube S."/>
            <person name="Kotiranta H."/>
            <person name="LaButti K.M."/>
            <person name="Lechner B.E."/>
            <person name="Liimatainen K."/>
            <person name="Lipzen A."/>
            <person name="Lukacs Z."/>
            <person name="Mihaltcheva S."/>
            <person name="Morgado L.N."/>
            <person name="Niskanen T."/>
            <person name="Noordeloos M.E."/>
            <person name="Ohm R.A."/>
            <person name="Ortiz-Santana B."/>
            <person name="Ovrebo C."/>
            <person name="Racz N."/>
            <person name="Riley R."/>
            <person name="Savchenko A."/>
            <person name="Shiryaev A."/>
            <person name="Soop K."/>
            <person name="Spirin V."/>
            <person name="Szebenyi C."/>
            <person name="Tomsovsky M."/>
            <person name="Tulloss R.E."/>
            <person name="Uehling J."/>
            <person name="Grigoriev I.V."/>
            <person name="Vagvolgyi C."/>
            <person name="Papp T."/>
            <person name="Martin F.M."/>
            <person name="Miettinen O."/>
            <person name="Hibbett D.S."/>
            <person name="Nagy L.G."/>
        </authorList>
    </citation>
    <scope>NUCLEOTIDE SEQUENCE [LARGE SCALE GENOMIC DNA]</scope>
    <source>
        <strain evidence="1 2">NL-1719</strain>
    </source>
</reference>
<evidence type="ECO:0000313" key="1">
    <source>
        <dbReference type="EMBL" id="TFK67636.1"/>
    </source>
</evidence>
<evidence type="ECO:0000313" key="2">
    <source>
        <dbReference type="Proteomes" id="UP000308600"/>
    </source>
</evidence>
<gene>
    <name evidence="1" type="ORF">BDN72DRAFT_842823</name>
</gene>
<keyword evidence="2" id="KW-1185">Reference proteome</keyword>
<sequence>MAMTTTGTVNEMIMSSVFTLTTPLSRRFGPRLGQLLSKRSGTPDQVIETPSFVTSTSRGVVPHLSRDHHRATKAIRWANVPFETFLEHNPPVPTLLTGANPMHNFLGFVPGQHLLSLCIRDPADGREMPPNGNKHTSAYCLRGVRKVSPENWRTYVEACQPDMVVAMYDQPFTDPPYSQKRLTKSIERTSAWLADLLLSLQSSQSSRHRPLVLVQMAGGTNIAARKAFSTNLTDILYGKEADAIAPLTCLDEGVFGYTFDLVPLRQSLDPTTPDSPTPTADPTLPDPVPSDVSTQSCVQTTQLIPFIQASLSSLPTTKIRVTHTARSPHEILRLIQDVGIDIFDAHWAQKAADVGVALDFQFPVPKHGATTRRNGKRDLGHNLYHSQYTHDLCWMASSFSKERPCTCLACSPFSPATRIEHSIVDHDSQDPIASNTQKPSFSRAYIHHLLHTHEMSAHSLLTMHNLTILDEFFSGIRSVLSTAEGKSFFVEVDRFVDEYDETLEVFDEARLLWREVDLARGKGRLAREKSKQTQSTLGTAIQG</sequence>
<name>A0ACD3AQP9_9AGAR</name>
<accession>A0ACD3AQP9</accession>
<organism evidence="1 2">
    <name type="scientific">Pluteus cervinus</name>
    <dbReference type="NCBI Taxonomy" id="181527"/>
    <lineage>
        <taxon>Eukaryota</taxon>
        <taxon>Fungi</taxon>
        <taxon>Dikarya</taxon>
        <taxon>Basidiomycota</taxon>
        <taxon>Agaricomycotina</taxon>
        <taxon>Agaricomycetes</taxon>
        <taxon>Agaricomycetidae</taxon>
        <taxon>Agaricales</taxon>
        <taxon>Pluteineae</taxon>
        <taxon>Pluteaceae</taxon>
        <taxon>Pluteus</taxon>
    </lineage>
</organism>
<protein>
    <submittedName>
        <fullName evidence="1">Uncharacterized protein</fullName>
    </submittedName>
</protein>
<dbReference type="Proteomes" id="UP000308600">
    <property type="component" value="Unassembled WGS sequence"/>
</dbReference>
<dbReference type="EMBL" id="ML208371">
    <property type="protein sequence ID" value="TFK67636.1"/>
    <property type="molecule type" value="Genomic_DNA"/>
</dbReference>